<dbReference type="InterPro" id="IPR046275">
    <property type="entry name" value="DUF6308"/>
</dbReference>
<accession>A0ABP7AIG1</accession>
<dbReference type="Pfam" id="PF19827">
    <property type="entry name" value="DUF6308"/>
    <property type="match status" value="1"/>
</dbReference>
<keyword evidence="2" id="KW-1185">Reference proteome</keyword>
<protein>
    <submittedName>
        <fullName evidence="1">Uncharacterized protein</fullName>
    </submittedName>
</protein>
<evidence type="ECO:0000313" key="2">
    <source>
        <dbReference type="Proteomes" id="UP001501490"/>
    </source>
</evidence>
<dbReference type="RefSeq" id="WP_344807769.1">
    <property type="nucleotide sequence ID" value="NZ_BAABAB010000031.1"/>
</dbReference>
<organism evidence="1 2">
    <name type="scientific">Microlunatus ginsengisoli</name>
    <dbReference type="NCBI Taxonomy" id="363863"/>
    <lineage>
        <taxon>Bacteria</taxon>
        <taxon>Bacillati</taxon>
        <taxon>Actinomycetota</taxon>
        <taxon>Actinomycetes</taxon>
        <taxon>Propionibacteriales</taxon>
        <taxon>Propionibacteriaceae</taxon>
        <taxon>Microlunatus</taxon>
    </lineage>
</organism>
<sequence>MQEYPGITLTASLEPGSENRAIAALNAYFAPLSGVNSGYTGGRFDDFDPSGTRDASVNVFTADDVVSVSLLSVDVDGRSAIELLDRQRPRFSALLAEVGPDLDLVEVESTEPDRFPARALYRALRDLPNVGPTTASKLLARKRPRLIPIYDSVINEHVLGGRRTLWEPLRRALRADHRWLQRHLLELRAAAGLGEHISPLRVFDVLAWMDGSGNAERAIRPGQQPLVKGRPAT</sequence>
<comment type="caution">
    <text evidence="1">The sequence shown here is derived from an EMBL/GenBank/DDBJ whole genome shotgun (WGS) entry which is preliminary data.</text>
</comment>
<gene>
    <name evidence="1" type="ORF">GCM10022236_39280</name>
</gene>
<dbReference type="Proteomes" id="UP001501490">
    <property type="component" value="Unassembled WGS sequence"/>
</dbReference>
<evidence type="ECO:0000313" key="1">
    <source>
        <dbReference type="EMBL" id="GAA3632886.1"/>
    </source>
</evidence>
<name>A0ABP7AIG1_9ACTN</name>
<dbReference type="EMBL" id="BAABAB010000031">
    <property type="protein sequence ID" value="GAA3632886.1"/>
    <property type="molecule type" value="Genomic_DNA"/>
</dbReference>
<proteinExistence type="predicted"/>
<reference evidence="2" key="1">
    <citation type="journal article" date="2019" name="Int. J. Syst. Evol. Microbiol.">
        <title>The Global Catalogue of Microorganisms (GCM) 10K type strain sequencing project: providing services to taxonomists for standard genome sequencing and annotation.</title>
        <authorList>
            <consortium name="The Broad Institute Genomics Platform"/>
            <consortium name="The Broad Institute Genome Sequencing Center for Infectious Disease"/>
            <person name="Wu L."/>
            <person name="Ma J."/>
        </authorList>
    </citation>
    <scope>NUCLEOTIDE SEQUENCE [LARGE SCALE GENOMIC DNA]</scope>
    <source>
        <strain evidence="2">JCM 16929</strain>
    </source>
</reference>